<name>A0A846QET0_9BACT</name>
<comment type="caution">
    <text evidence="1">The sequence shown here is derived from an EMBL/GenBank/DDBJ whole genome shotgun (WGS) entry which is preliminary data.</text>
</comment>
<protein>
    <recommendedName>
        <fullName evidence="3">Sulfotransferase family protein</fullName>
    </recommendedName>
</protein>
<dbReference type="EMBL" id="JAATJA010000001">
    <property type="protein sequence ID" value="NJB67266.1"/>
    <property type="molecule type" value="Genomic_DNA"/>
</dbReference>
<proteinExistence type="predicted"/>
<evidence type="ECO:0000313" key="2">
    <source>
        <dbReference type="Proteomes" id="UP000580856"/>
    </source>
</evidence>
<dbReference type="PANTHER" id="PTHR10704:SF44">
    <property type="entry name" value="LD35051P-RELATED"/>
    <property type="match status" value="1"/>
</dbReference>
<organism evidence="1 2">
    <name type="scientific">Desulfobaculum xiamenense</name>
    <dbReference type="NCBI Taxonomy" id="995050"/>
    <lineage>
        <taxon>Bacteria</taxon>
        <taxon>Pseudomonadati</taxon>
        <taxon>Thermodesulfobacteriota</taxon>
        <taxon>Desulfovibrionia</taxon>
        <taxon>Desulfovibrionales</taxon>
        <taxon>Desulfovibrionaceae</taxon>
        <taxon>Desulfobaculum</taxon>
    </lineage>
</organism>
<accession>A0A846QET0</accession>
<dbReference type="InterPro" id="IPR027417">
    <property type="entry name" value="P-loop_NTPase"/>
</dbReference>
<reference evidence="1 2" key="1">
    <citation type="submission" date="2020-03" db="EMBL/GenBank/DDBJ databases">
        <title>Genomic Encyclopedia of Type Strains, Phase IV (KMG-IV): sequencing the most valuable type-strain genomes for metagenomic binning, comparative biology and taxonomic classification.</title>
        <authorList>
            <person name="Goeker M."/>
        </authorList>
    </citation>
    <scope>NUCLEOTIDE SEQUENCE [LARGE SCALE GENOMIC DNA]</scope>
    <source>
        <strain evidence="1 2">DSM 24233</strain>
    </source>
</reference>
<dbReference type="Pfam" id="PF13469">
    <property type="entry name" value="Sulfotransfer_3"/>
    <property type="match status" value="1"/>
</dbReference>
<dbReference type="Gene3D" id="3.40.50.300">
    <property type="entry name" value="P-loop containing nucleotide triphosphate hydrolases"/>
    <property type="match status" value="1"/>
</dbReference>
<dbReference type="GO" id="GO:0006790">
    <property type="term" value="P:sulfur compound metabolic process"/>
    <property type="evidence" value="ECO:0007669"/>
    <property type="project" value="TreeGrafter"/>
</dbReference>
<evidence type="ECO:0008006" key="3">
    <source>
        <dbReference type="Google" id="ProtNLM"/>
    </source>
</evidence>
<dbReference type="SUPFAM" id="SSF52540">
    <property type="entry name" value="P-loop containing nucleoside triphosphate hydrolases"/>
    <property type="match status" value="1"/>
</dbReference>
<dbReference type="GO" id="GO:0001517">
    <property type="term" value="F:N-acetylglucosamine 6-O-sulfotransferase activity"/>
    <property type="evidence" value="ECO:0007669"/>
    <property type="project" value="TreeGrafter"/>
</dbReference>
<dbReference type="InterPro" id="IPR051135">
    <property type="entry name" value="Gal/GlcNAc/GalNAc_ST"/>
</dbReference>
<dbReference type="PANTHER" id="PTHR10704">
    <property type="entry name" value="CARBOHYDRATE SULFOTRANSFERASE"/>
    <property type="match status" value="1"/>
</dbReference>
<evidence type="ECO:0000313" key="1">
    <source>
        <dbReference type="EMBL" id="NJB67266.1"/>
    </source>
</evidence>
<dbReference type="RefSeq" id="WP_167940334.1">
    <property type="nucleotide sequence ID" value="NZ_JAATJA010000001.1"/>
</dbReference>
<keyword evidence="2" id="KW-1185">Reference proteome</keyword>
<dbReference type="Proteomes" id="UP000580856">
    <property type="component" value="Unassembled WGS sequence"/>
</dbReference>
<dbReference type="AlphaFoldDB" id="A0A846QET0"/>
<gene>
    <name evidence="1" type="ORF">GGQ74_000906</name>
</gene>
<sequence length="306" mass="34096">MGQERFALVYVASSGRSGSTLLDMLLGAQPGLWSVGEFHLLPFEMKRGKTPCGCGEVVARCPFWSGIAAATGDELAPERIGRFRDAAGYGRVLRLGEVRSILRGAAADQPARRDDMRRYGQDNRAVLAKVREAAQVLRGEDVPWIVDASKDVYRLLWLARSGLFDLRVIHLVKDPRAFVYSKVSRLAGLSRLRCAVRMSARWLVENALISQVCRRDVTEGHSRLVRYEDLASHPVETIAGLLDWLGVPARDVRLDFREGNHGVSGNAMRQGAGGIRLDERWKTALPTFLAVFTRTVTFPLARRYGY</sequence>
<dbReference type="GO" id="GO:0006044">
    <property type="term" value="P:N-acetylglucosamine metabolic process"/>
    <property type="evidence" value="ECO:0007669"/>
    <property type="project" value="TreeGrafter"/>
</dbReference>